<name>A0ABQ8FV04_9PEZI</name>
<dbReference type="EMBL" id="JAGTJR010000049">
    <property type="protein sequence ID" value="KAH7028413.1"/>
    <property type="molecule type" value="Genomic_DNA"/>
</dbReference>
<feature type="region of interest" description="Disordered" evidence="1">
    <location>
        <begin position="103"/>
        <end position="151"/>
    </location>
</feature>
<protein>
    <submittedName>
        <fullName evidence="2">Uncharacterized protein</fullName>
    </submittedName>
</protein>
<sequence length="151" mass="17643">MAQSSGHYHSQTPVEVIKKKEGLNQQQWERFLIHSRDEVDELVDGKAYWDFAKREKPHPVTWKHIEGNIQEELVKRVNKKMKGNNVEITWELMRWRLLPRLRQKSKNPVQSASLLESDTSKEDLPELQPHSSGRKGLPFDPVADALGRNKR</sequence>
<proteinExistence type="predicted"/>
<evidence type="ECO:0000256" key="1">
    <source>
        <dbReference type="SAM" id="MobiDB-lite"/>
    </source>
</evidence>
<keyword evidence="3" id="KW-1185">Reference proteome</keyword>
<organism evidence="2 3">
    <name type="scientific">Macrophomina phaseolina</name>
    <dbReference type="NCBI Taxonomy" id="35725"/>
    <lineage>
        <taxon>Eukaryota</taxon>
        <taxon>Fungi</taxon>
        <taxon>Dikarya</taxon>
        <taxon>Ascomycota</taxon>
        <taxon>Pezizomycotina</taxon>
        <taxon>Dothideomycetes</taxon>
        <taxon>Dothideomycetes incertae sedis</taxon>
        <taxon>Botryosphaeriales</taxon>
        <taxon>Botryosphaeriaceae</taxon>
        <taxon>Macrophomina</taxon>
    </lineage>
</organism>
<reference evidence="2 3" key="1">
    <citation type="journal article" date="2021" name="Nat. Commun.">
        <title>Genetic determinants of endophytism in the Arabidopsis root mycobiome.</title>
        <authorList>
            <person name="Mesny F."/>
            <person name="Miyauchi S."/>
            <person name="Thiergart T."/>
            <person name="Pickel B."/>
            <person name="Atanasova L."/>
            <person name="Karlsson M."/>
            <person name="Huettel B."/>
            <person name="Barry K.W."/>
            <person name="Haridas S."/>
            <person name="Chen C."/>
            <person name="Bauer D."/>
            <person name="Andreopoulos W."/>
            <person name="Pangilinan J."/>
            <person name="LaButti K."/>
            <person name="Riley R."/>
            <person name="Lipzen A."/>
            <person name="Clum A."/>
            <person name="Drula E."/>
            <person name="Henrissat B."/>
            <person name="Kohler A."/>
            <person name="Grigoriev I.V."/>
            <person name="Martin F.M."/>
            <person name="Hacquard S."/>
        </authorList>
    </citation>
    <scope>NUCLEOTIDE SEQUENCE [LARGE SCALE GENOMIC DNA]</scope>
    <source>
        <strain evidence="2 3">MPI-SDFR-AT-0080</strain>
    </source>
</reference>
<dbReference type="Proteomes" id="UP000774617">
    <property type="component" value="Unassembled WGS sequence"/>
</dbReference>
<evidence type="ECO:0000313" key="3">
    <source>
        <dbReference type="Proteomes" id="UP000774617"/>
    </source>
</evidence>
<evidence type="ECO:0000313" key="2">
    <source>
        <dbReference type="EMBL" id="KAH7028413.1"/>
    </source>
</evidence>
<accession>A0ABQ8FV04</accession>
<feature type="compositionally biased region" description="Polar residues" evidence="1">
    <location>
        <begin position="106"/>
        <end position="117"/>
    </location>
</feature>
<gene>
    <name evidence="2" type="ORF">B0J12DRAFT_683358</name>
</gene>
<comment type="caution">
    <text evidence="2">The sequence shown here is derived from an EMBL/GenBank/DDBJ whole genome shotgun (WGS) entry which is preliminary data.</text>
</comment>